<sequence>MTPTQLRAYSAVVRFGSVKQAAADLSVSESAVSLHIGQLRKELGDQLFTRTAAGLAFTPGGLRLASRSAEMLGLQDITVREVSTAGTGRRLLRVAASSLFAEHAAPGLIELFAGRADDLDVELSVHHPGSFEALLLTRTVDIAIGPRPAAETGLVCRPVMNYRVVVVAGATHPLAGLRASAAQLRDQTWLLGPSAAVDMGAIPALLRRLAVAEGNQQIFQSHAAALEEAKRGKGVAPALSFTVAPDVRNGQLVQLAGPYATLESVWHSLTLADQGAPSAAAELARFAASPRAIQAMMRGSGVNVSHFRPSVHVTLWS</sequence>
<dbReference type="RefSeq" id="WP_203813944.1">
    <property type="nucleotide sequence ID" value="NZ_BOMY01000055.1"/>
</dbReference>
<accession>A0A919NWT1</accession>
<feature type="domain" description="HTH lysR-type" evidence="5">
    <location>
        <begin position="1"/>
        <end position="58"/>
    </location>
</feature>
<protein>
    <submittedName>
        <fullName evidence="6">LysR family transcriptional regulator</fullName>
    </submittedName>
</protein>
<dbReference type="PRINTS" id="PR00039">
    <property type="entry name" value="HTHLYSR"/>
</dbReference>
<dbReference type="GO" id="GO:0000976">
    <property type="term" value="F:transcription cis-regulatory region binding"/>
    <property type="evidence" value="ECO:0007669"/>
    <property type="project" value="TreeGrafter"/>
</dbReference>
<dbReference type="Pfam" id="PF03466">
    <property type="entry name" value="LysR_substrate"/>
    <property type="match status" value="1"/>
</dbReference>
<evidence type="ECO:0000313" key="7">
    <source>
        <dbReference type="Proteomes" id="UP000623608"/>
    </source>
</evidence>
<dbReference type="InterPro" id="IPR036390">
    <property type="entry name" value="WH_DNA-bd_sf"/>
</dbReference>
<evidence type="ECO:0000256" key="1">
    <source>
        <dbReference type="ARBA" id="ARBA00009437"/>
    </source>
</evidence>
<evidence type="ECO:0000256" key="4">
    <source>
        <dbReference type="ARBA" id="ARBA00023163"/>
    </source>
</evidence>
<comment type="similarity">
    <text evidence="1">Belongs to the LysR transcriptional regulatory family.</text>
</comment>
<dbReference type="EMBL" id="BOMY01000055">
    <property type="protein sequence ID" value="GIF26168.1"/>
    <property type="molecule type" value="Genomic_DNA"/>
</dbReference>
<name>A0A919NWT1_9ACTN</name>
<reference evidence="6" key="1">
    <citation type="submission" date="2021-01" db="EMBL/GenBank/DDBJ databases">
        <title>Whole genome shotgun sequence of Actinoplanes tereljensis NBRC 105297.</title>
        <authorList>
            <person name="Komaki H."/>
            <person name="Tamura T."/>
        </authorList>
    </citation>
    <scope>NUCLEOTIDE SEQUENCE</scope>
    <source>
        <strain evidence="6">NBRC 105297</strain>
    </source>
</reference>
<dbReference type="PANTHER" id="PTHR30126">
    <property type="entry name" value="HTH-TYPE TRANSCRIPTIONAL REGULATOR"/>
    <property type="match status" value="1"/>
</dbReference>
<dbReference type="AlphaFoldDB" id="A0A919NWT1"/>
<dbReference type="GO" id="GO:0003700">
    <property type="term" value="F:DNA-binding transcription factor activity"/>
    <property type="evidence" value="ECO:0007669"/>
    <property type="project" value="InterPro"/>
</dbReference>
<dbReference type="InterPro" id="IPR005119">
    <property type="entry name" value="LysR_subst-bd"/>
</dbReference>
<keyword evidence="2" id="KW-0805">Transcription regulation</keyword>
<dbReference type="InterPro" id="IPR000847">
    <property type="entry name" value="LysR_HTH_N"/>
</dbReference>
<keyword evidence="4" id="KW-0804">Transcription</keyword>
<dbReference type="PROSITE" id="PS50931">
    <property type="entry name" value="HTH_LYSR"/>
    <property type="match status" value="1"/>
</dbReference>
<evidence type="ECO:0000256" key="3">
    <source>
        <dbReference type="ARBA" id="ARBA00023125"/>
    </source>
</evidence>
<evidence type="ECO:0000313" key="6">
    <source>
        <dbReference type="EMBL" id="GIF26168.1"/>
    </source>
</evidence>
<dbReference type="SUPFAM" id="SSF46785">
    <property type="entry name" value="Winged helix' DNA-binding domain"/>
    <property type="match status" value="1"/>
</dbReference>
<keyword evidence="3" id="KW-0238">DNA-binding</keyword>
<dbReference type="SUPFAM" id="SSF53850">
    <property type="entry name" value="Periplasmic binding protein-like II"/>
    <property type="match status" value="1"/>
</dbReference>
<gene>
    <name evidence="6" type="ORF">Ate02nite_88980</name>
</gene>
<keyword evidence="7" id="KW-1185">Reference proteome</keyword>
<dbReference type="Gene3D" id="3.40.190.290">
    <property type="match status" value="1"/>
</dbReference>
<evidence type="ECO:0000259" key="5">
    <source>
        <dbReference type="PROSITE" id="PS50931"/>
    </source>
</evidence>
<organism evidence="6 7">
    <name type="scientific">Paractinoplanes tereljensis</name>
    <dbReference type="NCBI Taxonomy" id="571912"/>
    <lineage>
        <taxon>Bacteria</taxon>
        <taxon>Bacillati</taxon>
        <taxon>Actinomycetota</taxon>
        <taxon>Actinomycetes</taxon>
        <taxon>Micromonosporales</taxon>
        <taxon>Micromonosporaceae</taxon>
        <taxon>Paractinoplanes</taxon>
    </lineage>
</organism>
<dbReference type="InterPro" id="IPR036388">
    <property type="entry name" value="WH-like_DNA-bd_sf"/>
</dbReference>
<comment type="caution">
    <text evidence="6">The sequence shown here is derived from an EMBL/GenBank/DDBJ whole genome shotgun (WGS) entry which is preliminary data.</text>
</comment>
<dbReference type="Gene3D" id="1.10.10.10">
    <property type="entry name" value="Winged helix-like DNA-binding domain superfamily/Winged helix DNA-binding domain"/>
    <property type="match status" value="1"/>
</dbReference>
<dbReference type="PANTHER" id="PTHR30126:SF39">
    <property type="entry name" value="HTH-TYPE TRANSCRIPTIONAL REGULATOR CYSL"/>
    <property type="match status" value="1"/>
</dbReference>
<proteinExistence type="inferred from homology"/>
<dbReference type="Proteomes" id="UP000623608">
    <property type="component" value="Unassembled WGS sequence"/>
</dbReference>
<evidence type="ECO:0000256" key="2">
    <source>
        <dbReference type="ARBA" id="ARBA00023015"/>
    </source>
</evidence>
<dbReference type="Pfam" id="PF00126">
    <property type="entry name" value="HTH_1"/>
    <property type="match status" value="1"/>
</dbReference>